<proteinExistence type="predicted"/>
<evidence type="ECO:0000256" key="1">
    <source>
        <dbReference type="PROSITE-ProRule" id="PRU00182"/>
    </source>
</evidence>
<evidence type="ECO:0000259" key="3">
    <source>
        <dbReference type="Pfam" id="PF25818"/>
    </source>
</evidence>
<evidence type="ECO:0000313" key="4">
    <source>
        <dbReference type="EMBL" id="KAG9493316.1"/>
    </source>
</evidence>
<dbReference type="SUPFAM" id="SSF55174">
    <property type="entry name" value="Alpha-L RNA-binding motif"/>
    <property type="match status" value="1"/>
</dbReference>
<dbReference type="PROSITE" id="PS51257">
    <property type="entry name" value="PROKAR_LIPOPROTEIN"/>
    <property type="match status" value="1"/>
</dbReference>
<dbReference type="CDD" id="cd00165">
    <property type="entry name" value="S4"/>
    <property type="match status" value="1"/>
</dbReference>
<dbReference type="EMBL" id="WNTK01000001">
    <property type="protein sequence ID" value="KAG9493316.1"/>
    <property type="molecule type" value="Genomic_DNA"/>
</dbReference>
<feature type="region of interest" description="Disordered" evidence="2">
    <location>
        <begin position="85"/>
        <end position="122"/>
    </location>
</feature>
<dbReference type="GO" id="GO:0003723">
    <property type="term" value="F:RNA binding"/>
    <property type="evidence" value="ECO:0007669"/>
    <property type="project" value="UniProtKB-KW"/>
</dbReference>
<feature type="domain" description="Mitochondrial transcription rescue factor 1 C-terminal" evidence="3">
    <location>
        <begin position="125"/>
        <end position="227"/>
    </location>
</feature>
<dbReference type="InterPro" id="IPR036986">
    <property type="entry name" value="S4_RNA-bd_sf"/>
</dbReference>
<name>A0A8J6FSG4_ELECQ</name>
<evidence type="ECO:0000256" key="2">
    <source>
        <dbReference type="SAM" id="MobiDB-lite"/>
    </source>
</evidence>
<sequence>MTGIRLSLRAFKNVHFYSGYLQSWSSLTSASAGCVTCWTYCRHLLHCLHHSQPAARSPHTRASEFVTTSLVNPFLYAVRHKSKKSQKRNRTHSSPDDDEEEEDLEDDSDYEDEPVEDPSIPKDYKDVEKSVQSFRFDVVLHAGLDMSRNKIEEAFYDGKLRLNGEKLWKKSRAVKVGDILDLIVEENRAAGTVTVMRTILKNVLKDKTSTDKFKVQLRRWKKLSVPKVFEAPKTTVMHTTDSDN</sequence>
<comment type="caution">
    <text evidence="4">The sequence shown here is derived from an EMBL/GenBank/DDBJ whole genome shotgun (WGS) entry which is preliminary data.</text>
</comment>
<dbReference type="Pfam" id="PF25818">
    <property type="entry name" value="MTRES1_C"/>
    <property type="match status" value="1"/>
</dbReference>
<evidence type="ECO:0000313" key="5">
    <source>
        <dbReference type="Proteomes" id="UP000770717"/>
    </source>
</evidence>
<dbReference type="Gene3D" id="3.10.290.10">
    <property type="entry name" value="RNA-binding S4 domain"/>
    <property type="match status" value="1"/>
</dbReference>
<accession>A0A8J6FSG4</accession>
<gene>
    <name evidence="4" type="ORF">GDO78_001295</name>
</gene>
<organism evidence="4 5">
    <name type="scientific">Eleutherodactylus coqui</name>
    <name type="common">Puerto Rican coqui</name>
    <dbReference type="NCBI Taxonomy" id="57060"/>
    <lineage>
        <taxon>Eukaryota</taxon>
        <taxon>Metazoa</taxon>
        <taxon>Chordata</taxon>
        <taxon>Craniata</taxon>
        <taxon>Vertebrata</taxon>
        <taxon>Euteleostomi</taxon>
        <taxon>Amphibia</taxon>
        <taxon>Batrachia</taxon>
        <taxon>Anura</taxon>
        <taxon>Neobatrachia</taxon>
        <taxon>Hyloidea</taxon>
        <taxon>Eleutherodactylidae</taxon>
        <taxon>Eleutherodactylinae</taxon>
        <taxon>Eleutherodactylus</taxon>
        <taxon>Eleutherodactylus</taxon>
    </lineage>
</organism>
<dbReference type="GO" id="GO:0005739">
    <property type="term" value="C:mitochondrion"/>
    <property type="evidence" value="ECO:0007669"/>
    <property type="project" value="TreeGrafter"/>
</dbReference>
<reference evidence="4" key="1">
    <citation type="thesis" date="2020" institute="ProQuest LLC" country="789 East Eisenhower Parkway, Ann Arbor, MI, USA">
        <title>Comparative Genomics and Chromosome Evolution.</title>
        <authorList>
            <person name="Mudd A.B."/>
        </authorList>
    </citation>
    <scope>NUCLEOTIDE SEQUENCE</scope>
    <source>
        <strain evidence="4">HN-11 Male</strain>
        <tissue evidence="4">Kidney and liver</tissue>
    </source>
</reference>
<dbReference type="EMBL" id="WNTK01000001">
    <property type="protein sequence ID" value="KAG9493317.1"/>
    <property type="molecule type" value="Genomic_DNA"/>
</dbReference>
<dbReference type="PANTHER" id="PTHR13633:SF3">
    <property type="entry name" value="MITOCHONDRIAL TRANSCRIPTION RESCUE FACTOR 1"/>
    <property type="match status" value="1"/>
</dbReference>
<dbReference type="InterPro" id="IPR057896">
    <property type="entry name" value="MTRES1_C"/>
</dbReference>
<dbReference type="PROSITE" id="PS50889">
    <property type="entry name" value="S4"/>
    <property type="match status" value="1"/>
</dbReference>
<dbReference type="PANTHER" id="PTHR13633">
    <property type="entry name" value="MITOCHONDRIAL TRANSCRIPTION RESCUE FACTOR 1"/>
    <property type="match status" value="1"/>
</dbReference>
<keyword evidence="1" id="KW-0694">RNA-binding</keyword>
<dbReference type="OrthoDB" id="4150at2759"/>
<keyword evidence="5" id="KW-1185">Reference proteome</keyword>
<dbReference type="GO" id="GO:1903108">
    <property type="term" value="P:regulation of mitochondrial transcription"/>
    <property type="evidence" value="ECO:0007669"/>
    <property type="project" value="TreeGrafter"/>
</dbReference>
<dbReference type="Proteomes" id="UP000770717">
    <property type="component" value="Unassembled WGS sequence"/>
</dbReference>
<dbReference type="AlphaFoldDB" id="A0A8J6FSG4"/>
<protein>
    <recommendedName>
        <fullName evidence="3">Mitochondrial transcription rescue factor 1 C-terminal domain-containing protein</fullName>
    </recommendedName>
</protein>
<feature type="compositionally biased region" description="Acidic residues" evidence="2">
    <location>
        <begin position="96"/>
        <end position="116"/>
    </location>
</feature>